<organism evidence="1 2">
    <name type="scientific">Vaccinium darrowii</name>
    <dbReference type="NCBI Taxonomy" id="229202"/>
    <lineage>
        <taxon>Eukaryota</taxon>
        <taxon>Viridiplantae</taxon>
        <taxon>Streptophyta</taxon>
        <taxon>Embryophyta</taxon>
        <taxon>Tracheophyta</taxon>
        <taxon>Spermatophyta</taxon>
        <taxon>Magnoliopsida</taxon>
        <taxon>eudicotyledons</taxon>
        <taxon>Gunneridae</taxon>
        <taxon>Pentapetalae</taxon>
        <taxon>asterids</taxon>
        <taxon>Ericales</taxon>
        <taxon>Ericaceae</taxon>
        <taxon>Vaccinioideae</taxon>
        <taxon>Vaccinieae</taxon>
        <taxon>Vaccinium</taxon>
    </lineage>
</organism>
<dbReference type="EMBL" id="CM037161">
    <property type="protein sequence ID" value="KAH7854536.1"/>
    <property type="molecule type" value="Genomic_DNA"/>
</dbReference>
<evidence type="ECO:0000313" key="2">
    <source>
        <dbReference type="Proteomes" id="UP000828048"/>
    </source>
</evidence>
<dbReference type="Proteomes" id="UP000828048">
    <property type="component" value="Chromosome 11"/>
</dbReference>
<protein>
    <submittedName>
        <fullName evidence="1">Uncharacterized protein</fullName>
    </submittedName>
</protein>
<gene>
    <name evidence="1" type="ORF">Vadar_014997</name>
</gene>
<keyword evidence="2" id="KW-1185">Reference proteome</keyword>
<evidence type="ECO:0000313" key="1">
    <source>
        <dbReference type="EMBL" id="KAH7854536.1"/>
    </source>
</evidence>
<sequence length="189" mass="20927">MEANRHEIASTVALLLLLLLPLEAGKTGRAGRFNPTFDQVIRMPAKEDDDRGPEGNGTRWAVLVAGSLGYGNYRHQADVCHAYQILKRGGLKDENVVVMMYDDVYSFMTEINVTCGSAIPVFVGLANLSVTDCGGDDPNLKEEMGKQFVDLLSEEMKLRETVSKEHNHHINITFAEARRIASLSQKDSM</sequence>
<accession>A0ACB7YMD9</accession>
<reference evidence="1 2" key="1">
    <citation type="journal article" date="2021" name="Hortic Res">
        <title>High-quality reference genome and annotation aids understanding of berry development for evergreen blueberry (Vaccinium darrowii).</title>
        <authorList>
            <person name="Yu J."/>
            <person name="Hulse-Kemp A.M."/>
            <person name="Babiker E."/>
            <person name="Staton M."/>
        </authorList>
    </citation>
    <scope>NUCLEOTIDE SEQUENCE [LARGE SCALE GENOMIC DNA]</scope>
    <source>
        <strain evidence="2">cv. NJ 8807/NJ 8810</strain>
        <tissue evidence="1">Young leaf</tissue>
    </source>
</reference>
<name>A0ACB7YMD9_9ERIC</name>
<proteinExistence type="predicted"/>
<comment type="caution">
    <text evidence="1">The sequence shown here is derived from an EMBL/GenBank/DDBJ whole genome shotgun (WGS) entry which is preliminary data.</text>
</comment>